<feature type="compositionally biased region" description="Low complexity" evidence="1">
    <location>
        <begin position="106"/>
        <end position="127"/>
    </location>
</feature>
<evidence type="ECO:0000313" key="3">
    <source>
        <dbReference type="Proteomes" id="UP001428290"/>
    </source>
</evidence>
<dbReference type="Proteomes" id="UP001428290">
    <property type="component" value="Unassembled WGS sequence"/>
</dbReference>
<keyword evidence="3" id="KW-1185">Reference proteome</keyword>
<accession>A0ABP9WWM7</accession>
<reference evidence="2 3" key="1">
    <citation type="submission" date="2024-02" db="EMBL/GenBank/DDBJ databases">
        <title>Herpetosiphon gulosus NBRC 112829.</title>
        <authorList>
            <person name="Ichikawa N."/>
            <person name="Katano-Makiyama Y."/>
            <person name="Hidaka K."/>
        </authorList>
    </citation>
    <scope>NUCLEOTIDE SEQUENCE [LARGE SCALE GENOMIC DNA]</scope>
    <source>
        <strain evidence="2 3">NBRC 112829</strain>
    </source>
</reference>
<dbReference type="RefSeq" id="WP_345721248.1">
    <property type="nucleotide sequence ID" value="NZ_BAABRU010000004.1"/>
</dbReference>
<name>A0ABP9WWM7_9CHLR</name>
<feature type="region of interest" description="Disordered" evidence="1">
    <location>
        <begin position="102"/>
        <end position="127"/>
    </location>
</feature>
<dbReference type="EMBL" id="BAABRU010000004">
    <property type="protein sequence ID" value="GAA5527624.1"/>
    <property type="molecule type" value="Genomic_DNA"/>
</dbReference>
<protein>
    <submittedName>
        <fullName evidence="2">Uncharacterized protein</fullName>
    </submittedName>
</protein>
<proteinExistence type="predicted"/>
<organism evidence="2 3">
    <name type="scientific">Herpetosiphon gulosus</name>
    <dbReference type="NCBI Taxonomy" id="1973496"/>
    <lineage>
        <taxon>Bacteria</taxon>
        <taxon>Bacillati</taxon>
        <taxon>Chloroflexota</taxon>
        <taxon>Chloroflexia</taxon>
        <taxon>Herpetosiphonales</taxon>
        <taxon>Herpetosiphonaceae</taxon>
        <taxon>Herpetosiphon</taxon>
    </lineage>
</organism>
<comment type="caution">
    <text evidence="2">The sequence shown here is derived from an EMBL/GenBank/DDBJ whole genome shotgun (WGS) entry which is preliminary data.</text>
</comment>
<sequence>MSRFTPTTTVDLTDAEDTITMRTGLTYGQRADYADALMQIEGEYVTTYRRQLLMLEATIEEWSGPSFDAMPLTPTSIAALDARDPLVQRAVAHAEAVIYPKAAPLTDDTSSTASATPSSSTGDGTPS</sequence>
<gene>
    <name evidence="2" type="ORF">Hgul01_01412</name>
</gene>
<evidence type="ECO:0000313" key="2">
    <source>
        <dbReference type="EMBL" id="GAA5527624.1"/>
    </source>
</evidence>
<evidence type="ECO:0000256" key="1">
    <source>
        <dbReference type="SAM" id="MobiDB-lite"/>
    </source>
</evidence>